<dbReference type="InterPro" id="IPR046348">
    <property type="entry name" value="SIS_dom_sf"/>
</dbReference>
<dbReference type="RefSeq" id="WP_122899649.1">
    <property type="nucleotide sequence ID" value="NZ_RHIB01000002.1"/>
</dbReference>
<protein>
    <submittedName>
        <fullName evidence="2">DUF2529 family protein</fullName>
    </submittedName>
</protein>
<dbReference type="InterPro" id="IPR019676">
    <property type="entry name" value="DUF2529"/>
</dbReference>
<dbReference type="Gene3D" id="3.40.50.10490">
    <property type="entry name" value="Glucose-6-phosphate isomerase like protein, domain 1"/>
    <property type="match status" value="1"/>
</dbReference>
<dbReference type="OrthoDB" id="2737584at2"/>
<gene>
    <name evidence="2" type="ORF">EBO34_14150</name>
</gene>
<proteinExistence type="predicted"/>
<dbReference type="SUPFAM" id="SSF53697">
    <property type="entry name" value="SIS domain"/>
    <property type="match status" value="1"/>
</dbReference>
<evidence type="ECO:0000259" key="1">
    <source>
        <dbReference type="Pfam" id="PF10740"/>
    </source>
</evidence>
<dbReference type="Pfam" id="PF10740">
    <property type="entry name" value="DUF2529"/>
    <property type="match status" value="1"/>
</dbReference>
<keyword evidence="3" id="KW-1185">Reference proteome</keyword>
<evidence type="ECO:0000313" key="3">
    <source>
        <dbReference type="Proteomes" id="UP000278746"/>
    </source>
</evidence>
<name>A0A3M7TSV9_9BACI</name>
<dbReference type="EMBL" id="RHIB01000002">
    <property type="protein sequence ID" value="RNA67842.1"/>
    <property type="molecule type" value="Genomic_DNA"/>
</dbReference>
<feature type="domain" description="DUF2529" evidence="1">
    <location>
        <begin position="1"/>
        <end position="173"/>
    </location>
</feature>
<dbReference type="Proteomes" id="UP000278746">
    <property type="component" value="Unassembled WGS sequence"/>
</dbReference>
<sequence length="180" mass="19977">MQKIFSTQLQGLLNKMNDTYEEAFEDGSRLIAQSLITNGKVGMFATGEMEGVLAQAIKGVDRFENLVAVEEGRLHELDEMDTVLIFSPSPNEAACCMIADSLRGREIQTIAVFTGEKRDEDGPSLENLTDVSIDLGVKKGLVPNERGERVGQPKLLIALYAYYNLYFTTEEILAEHRGEL</sequence>
<dbReference type="GO" id="GO:0097367">
    <property type="term" value="F:carbohydrate derivative binding"/>
    <property type="evidence" value="ECO:0007669"/>
    <property type="project" value="InterPro"/>
</dbReference>
<comment type="caution">
    <text evidence="2">The sequence shown here is derived from an EMBL/GenBank/DDBJ whole genome shotgun (WGS) entry which is preliminary data.</text>
</comment>
<reference evidence="2 3" key="1">
    <citation type="submission" date="2018-10" db="EMBL/GenBank/DDBJ databases">
        <title>Bacillus Keqinensis sp. nov., a moderately halophilic bacterium isolated from a saline-alkaline lake.</title>
        <authorList>
            <person name="Wang H."/>
        </authorList>
    </citation>
    <scope>NUCLEOTIDE SEQUENCE [LARGE SCALE GENOMIC DNA]</scope>
    <source>
        <strain evidence="2 3">KQ-3</strain>
    </source>
</reference>
<dbReference type="AlphaFoldDB" id="A0A3M7TSV9"/>
<evidence type="ECO:0000313" key="2">
    <source>
        <dbReference type="EMBL" id="RNA67842.1"/>
    </source>
</evidence>
<dbReference type="GO" id="GO:1901135">
    <property type="term" value="P:carbohydrate derivative metabolic process"/>
    <property type="evidence" value="ECO:0007669"/>
    <property type="project" value="InterPro"/>
</dbReference>
<organism evidence="2 3">
    <name type="scientific">Alteribacter keqinensis</name>
    <dbReference type="NCBI Taxonomy" id="2483800"/>
    <lineage>
        <taxon>Bacteria</taxon>
        <taxon>Bacillati</taxon>
        <taxon>Bacillota</taxon>
        <taxon>Bacilli</taxon>
        <taxon>Bacillales</taxon>
        <taxon>Bacillaceae</taxon>
        <taxon>Alteribacter</taxon>
    </lineage>
</organism>
<accession>A0A3M7TSV9</accession>